<proteinExistence type="predicted"/>
<dbReference type="OrthoDB" id="423167at2759"/>
<dbReference type="Proteomes" id="UP000604046">
    <property type="component" value="Unassembled WGS sequence"/>
</dbReference>
<evidence type="ECO:0000313" key="1">
    <source>
        <dbReference type="EMBL" id="CAE7208717.1"/>
    </source>
</evidence>
<reference evidence="1" key="1">
    <citation type="submission" date="2021-02" db="EMBL/GenBank/DDBJ databases">
        <authorList>
            <person name="Dougan E. K."/>
            <person name="Rhodes N."/>
            <person name="Thang M."/>
            <person name="Chan C."/>
        </authorList>
    </citation>
    <scope>NUCLEOTIDE SEQUENCE</scope>
</reference>
<keyword evidence="2" id="KW-1185">Reference proteome</keyword>
<dbReference type="AlphaFoldDB" id="A0A812JKE2"/>
<name>A0A812JKE2_9DINO</name>
<accession>A0A812JKE2</accession>
<comment type="caution">
    <text evidence="1">The sequence shown here is derived from an EMBL/GenBank/DDBJ whole genome shotgun (WGS) entry which is preliminary data.</text>
</comment>
<protein>
    <submittedName>
        <fullName evidence="1">Uncharacterized protein</fullName>
    </submittedName>
</protein>
<organism evidence="1 2">
    <name type="scientific">Symbiodinium natans</name>
    <dbReference type="NCBI Taxonomy" id="878477"/>
    <lineage>
        <taxon>Eukaryota</taxon>
        <taxon>Sar</taxon>
        <taxon>Alveolata</taxon>
        <taxon>Dinophyceae</taxon>
        <taxon>Suessiales</taxon>
        <taxon>Symbiodiniaceae</taxon>
        <taxon>Symbiodinium</taxon>
    </lineage>
</organism>
<sequence>MTVSLIKLLAKMSEHALCPMRGFQAELAKAAAQLRAQLSSLEALDDKDAKGRVQKDAGLQCLKAVGAAREAYVSKKADLINYIATTGQDIPPREGVPESTWSSFDGFRDSEVFMECMAFLLANQSLVLIEMTKKLLEKECPFGVPDSSWKKDFADDISLDAILTAGDADLRNILAQHEKAAIRELQQFEDFRKFLRSLQPINLDFDAFENSFMNNRSVFRRMKTFLSEVMILQGIKTLSGRAGKGSDEDEKLKRTSSVLQALHSELIADKDRRAGIHPKLFERLEELLK</sequence>
<evidence type="ECO:0000313" key="2">
    <source>
        <dbReference type="Proteomes" id="UP000604046"/>
    </source>
</evidence>
<gene>
    <name evidence="1" type="ORF">SNAT2548_LOCUS6826</name>
</gene>
<dbReference type="EMBL" id="CAJNDS010000463">
    <property type="protein sequence ID" value="CAE7208717.1"/>
    <property type="molecule type" value="Genomic_DNA"/>
</dbReference>